<keyword evidence="4" id="KW-1133">Transmembrane helix</keyword>
<feature type="transmembrane region" description="Helical" evidence="4">
    <location>
        <begin position="127"/>
        <end position="147"/>
    </location>
</feature>
<dbReference type="PRINTS" id="PR00069">
    <property type="entry name" value="ALDKETRDTASE"/>
</dbReference>
<evidence type="ECO:0000256" key="3">
    <source>
        <dbReference type="PIRSR" id="PIRSR000097-3"/>
    </source>
</evidence>
<keyword evidence="7" id="KW-1185">Reference proteome</keyword>
<name>T1J1M3_STRMM</name>
<evidence type="ECO:0000256" key="4">
    <source>
        <dbReference type="SAM" id="Phobius"/>
    </source>
</evidence>
<dbReference type="InterPro" id="IPR023210">
    <property type="entry name" value="NADP_OxRdtase_dom"/>
</dbReference>
<dbReference type="InterPro" id="IPR020471">
    <property type="entry name" value="AKR"/>
</dbReference>
<feature type="site" description="Lowers pKa of active site Tyr" evidence="3">
    <location>
        <position position="88"/>
    </location>
</feature>
<dbReference type="EnsemblMetazoa" id="SMAR007444-RA">
    <property type="protein sequence ID" value="SMAR007444-PA"/>
    <property type="gene ID" value="SMAR007444"/>
</dbReference>
<dbReference type="PANTHER" id="PTHR43827">
    <property type="entry name" value="2,5-DIKETO-D-GLUCONIC ACID REDUCTASE"/>
    <property type="match status" value="1"/>
</dbReference>
<dbReference type="Proteomes" id="UP000014500">
    <property type="component" value="Unassembled WGS sequence"/>
</dbReference>
<feature type="active site" description="Proton donor" evidence="1">
    <location>
        <position position="63"/>
    </location>
</feature>
<evidence type="ECO:0000259" key="5">
    <source>
        <dbReference type="Pfam" id="PF00248"/>
    </source>
</evidence>
<organism evidence="6 7">
    <name type="scientific">Strigamia maritima</name>
    <name type="common">European centipede</name>
    <name type="synonym">Geophilus maritimus</name>
    <dbReference type="NCBI Taxonomy" id="126957"/>
    <lineage>
        <taxon>Eukaryota</taxon>
        <taxon>Metazoa</taxon>
        <taxon>Ecdysozoa</taxon>
        <taxon>Arthropoda</taxon>
        <taxon>Myriapoda</taxon>
        <taxon>Chilopoda</taxon>
        <taxon>Pleurostigmophora</taxon>
        <taxon>Geophilomorpha</taxon>
        <taxon>Linotaeniidae</taxon>
        <taxon>Strigamia</taxon>
    </lineage>
</organism>
<evidence type="ECO:0000313" key="7">
    <source>
        <dbReference type="Proteomes" id="UP000014500"/>
    </source>
</evidence>
<accession>T1J1M3</accession>
<keyword evidence="4" id="KW-0472">Membrane</keyword>
<dbReference type="InterPro" id="IPR018170">
    <property type="entry name" value="Aldo/ket_reductase_CS"/>
</dbReference>
<dbReference type="InterPro" id="IPR036812">
    <property type="entry name" value="NAD(P)_OxRdtase_dom_sf"/>
</dbReference>
<dbReference type="OMA" id="ACATNQV"/>
<dbReference type="AlphaFoldDB" id="T1J1M3"/>
<evidence type="ECO:0000256" key="1">
    <source>
        <dbReference type="PIRSR" id="PIRSR000097-1"/>
    </source>
</evidence>
<dbReference type="HOGENOM" id="CLU_023205_0_1_1"/>
<sequence length="345" mass="39638">MDLSRIQYVVLRNGVKMPIFGLVITCFSLFRLGTSHDGGYNHEAVVYALKDCNYKLIDTAKRYGCEEMLQMAIKESKVSREEIFLTSKLWPSDYGFHSAQIACNGSMQRLGVDYLGMSIKMYKNENCARCFICFCFFYLFSLDLYMLHWPHCPSIYPDPKALRQETWRALELMYDEGLLKSIGVSNFLPSHLEELEETASVLPHINQIEFHPYQNPVQVRKYCESSNIQLEGFCPLAKGRILNESPIVNIAKKMKKTPAQILIRWSLQNGVVTIPKSTKKHRIFENCQVFDFNLSHDDMQTLSLLHDGRRCVDVSKVQSKIDTIATDGYKLQLGENGIIKISMEN</sequence>
<proteinExistence type="predicted"/>
<dbReference type="PROSITE" id="PS00063">
    <property type="entry name" value="ALDOKETO_REDUCTASE_3"/>
    <property type="match status" value="1"/>
</dbReference>
<feature type="domain" description="NADP-dependent oxidoreductase" evidence="5">
    <location>
        <begin position="42"/>
        <end position="117"/>
    </location>
</feature>
<dbReference type="EMBL" id="JH431789">
    <property type="status" value="NOT_ANNOTATED_CDS"/>
    <property type="molecule type" value="Genomic_DNA"/>
</dbReference>
<dbReference type="PIRSF" id="PIRSF000097">
    <property type="entry name" value="AKR"/>
    <property type="match status" value="1"/>
</dbReference>
<dbReference type="GO" id="GO:0016491">
    <property type="term" value="F:oxidoreductase activity"/>
    <property type="evidence" value="ECO:0007669"/>
    <property type="project" value="InterPro"/>
</dbReference>
<feature type="domain" description="NADP-dependent oxidoreductase" evidence="5">
    <location>
        <begin position="141"/>
        <end position="302"/>
    </location>
</feature>
<dbReference type="STRING" id="126957.T1J1M3"/>
<dbReference type="eggNOG" id="KOG1577">
    <property type="taxonomic scope" value="Eukaryota"/>
</dbReference>
<protein>
    <recommendedName>
        <fullName evidence="5">NADP-dependent oxidoreductase domain-containing protein</fullName>
    </recommendedName>
</protein>
<keyword evidence="4" id="KW-0812">Transmembrane</keyword>
<dbReference type="Gene3D" id="3.20.20.100">
    <property type="entry name" value="NADP-dependent oxidoreductase domain"/>
    <property type="match status" value="1"/>
</dbReference>
<dbReference type="Pfam" id="PF00248">
    <property type="entry name" value="Aldo_ket_red"/>
    <property type="match status" value="2"/>
</dbReference>
<reference evidence="6" key="2">
    <citation type="submission" date="2015-02" db="UniProtKB">
        <authorList>
            <consortium name="EnsemblMetazoa"/>
        </authorList>
    </citation>
    <scope>IDENTIFICATION</scope>
</reference>
<dbReference type="PANTHER" id="PTHR43827:SF10">
    <property type="entry name" value="ZGC:110366"/>
    <property type="match status" value="1"/>
</dbReference>
<reference evidence="7" key="1">
    <citation type="submission" date="2011-05" db="EMBL/GenBank/DDBJ databases">
        <authorList>
            <person name="Richards S.R."/>
            <person name="Qu J."/>
            <person name="Jiang H."/>
            <person name="Jhangiani S.N."/>
            <person name="Agravi P."/>
            <person name="Goodspeed R."/>
            <person name="Gross S."/>
            <person name="Mandapat C."/>
            <person name="Jackson L."/>
            <person name="Mathew T."/>
            <person name="Pu L."/>
            <person name="Thornton R."/>
            <person name="Saada N."/>
            <person name="Wilczek-Boney K.B."/>
            <person name="Lee S."/>
            <person name="Kovar C."/>
            <person name="Wu Y."/>
            <person name="Scherer S.E."/>
            <person name="Worley K.C."/>
            <person name="Muzny D.M."/>
            <person name="Gibbs R."/>
        </authorList>
    </citation>
    <scope>NUCLEOTIDE SEQUENCE</scope>
    <source>
        <strain evidence="7">Brora</strain>
    </source>
</reference>
<evidence type="ECO:0000256" key="2">
    <source>
        <dbReference type="PIRSR" id="PIRSR000097-2"/>
    </source>
</evidence>
<dbReference type="CDD" id="cd19135">
    <property type="entry name" value="AKR_CeZK1290-like"/>
    <property type="match status" value="1"/>
</dbReference>
<feature type="binding site" evidence="2">
    <location>
        <position position="148"/>
    </location>
    <ligand>
        <name>substrate</name>
    </ligand>
</feature>
<dbReference type="SUPFAM" id="SSF51430">
    <property type="entry name" value="NAD(P)-linked oxidoreductase"/>
    <property type="match status" value="2"/>
</dbReference>
<dbReference type="PhylomeDB" id="T1J1M3"/>
<evidence type="ECO:0000313" key="6">
    <source>
        <dbReference type="EnsemblMetazoa" id="SMAR007444-PA"/>
    </source>
</evidence>